<dbReference type="Gene3D" id="3.40.50.1820">
    <property type="entry name" value="alpha/beta hydrolase"/>
    <property type="match status" value="1"/>
</dbReference>
<dbReference type="RefSeq" id="WP_075035721.1">
    <property type="nucleotide sequence ID" value="NZ_FOSB01000003.1"/>
</dbReference>
<feature type="domain" description="AB hydrolase-1" evidence="1">
    <location>
        <begin position="43"/>
        <end position="140"/>
    </location>
</feature>
<dbReference type="InterPro" id="IPR000073">
    <property type="entry name" value="AB_hydrolase_1"/>
</dbReference>
<evidence type="ECO:0000259" key="1">
    <source>
        <dbReference type="Pfam" id="PF00561"/>
    </source>
</evidence>
<dbReference type="OrthoDB" id="9773293at2"/>
<evidence type="ECO:0000313" key="3">
    <source>
        <dbReference type="Proteomes" id="UP000183557"/>
    </source>
</evidence>
<sequence length="275" mass="30754">MTTTLLDTTKGIVEFTYKGSGPTVLLLKGGHSTRETDLSHSSLIYEGFSLLTISRPGYDYTEQSTGKTPAEFADTIIEVLDHLSIDKVKVISISAAGPTGIALATDHPERVERLLMEAALTTPWEKQTKRRATLLFGPAEKIVWSSLKTMLRFCPDLVLKQLIADLTTQEVDDYLENLTPNDRRFIIDMLATSQSGKGFVTDLDHDVSDMRLIQAPVLGMYSQKDRSVPYTNALILKSSAPDCEIYEVDADSHLIWIGRDAQEVWRKRLEFLNQS</sequence>
<evidence type="ECO:0000313" key="2">
    <source>
        <dbReference type="EMBL" id="SFJ62253.1"/>
    </source>
</evidence>
<dbReference type="GO" id="GO:0016020">
    <property type="term" value="C:membrane"/>
    <property type="evidence" value="ECO:0007669"/>
    <property type="project" value="TreeGrafter"/>
</dbReference>
<dbReference type="STRING" id="240302.BN982_03509"/>
<dbReference type="SUPFAM" id="SSF53474">
    <property type="entry name" value="alpha/beta-Hydrolases"/>
    <property type="match status" value="1"/>
</dbReference>
<dbReference type="EMBL" id="FOSB01000003">
    <property type="protein sequence ID" value="SFJ62253.1"/>
    <property type="molecule type" value="Genomic_DNA"/>
</dbReference>
<dbReference type="InterPro" id="IPR050266">
    <property type="entry name" value="AB_hydrolase_sf"/>
</dbReference>
<dbReference type="AlphaFoldDB" id="A0A1I3SV61"/>
<dbReference type="Proteomes" id="UP000183557">
    <property type="component" value="Unassembled WGS sequence"/>
</dbReference>
<dbReference type="PANTHER" id="PTHR43798">
    <property type="entry name" value="MONOACYLGLYCEROL LIPASE"/>
    <property type="match status" value="1"/>
</dbReference>
<keyword evidence="3" id="KW-1185">Reference proteome</keyword>
<name>A0A1I3SV61_HALDA</name>
<dbReference type="PANTHER" id="PTHR43798:SF33">
    <property type="entry name" value="HYDROLASE, PUTATIVE (AFU_ORTHOLOGUE AFUA_2G14860)-RELATED"/>
    <property type="match status" value="1"/>
</dbReference>
<organism evidence="2 3">
    <name type="scientific">Halobacillus dabanensis</name>
    <dbReference type="NCBI Taxonomy" id="240302"/>
    <lineage>
        <taxon>Bacteria</taxon>
        <taxon>Bacillati</taxon>
        <taxon>Bacillota</taxon>
        <taxon>Bacilli</taxon>
        <taxon>Bacillales</taxon>
        <taxon>Bacillaceae</taxon>
        <taxon>Halobacillus</taxon>
    </lineage>
</organism>
<gene>
    <name evidence="2" type="ORF">SAMN04487936_103100</name>
</gene>
<proteinExistence type="predicted"/>
<dbReference type="InterPro" id="IPR029058">
    <property type="entry name" value="AB_hydrolase_fold"/>
</dbReference>
<protein>
    <submittedName>
        <fullName evidence="2">Pimeloyl-ACP methyl ester carboxylesterase</fullName>
    </submittedName>
</protein>
<accession>A0A1I3SV61</accession>
<dbReference type="Pfam" id="PF00561">
    <property type="entry name" value="Abhydrolase_1"/>
    <property type="match status" value="1"/>
</dbReference>
<dbReference type="PRINTS" id="PR00111">
    <property type="entry name" value="ABHYDROLASE"/>
</dbReference>
<reference evidence="3" key="1">
    <citation type="submission" date="2016-10" db="EMBL/GenBank/DDBJ databases">
        <authorList>
            <person name="Varghese N."/>
            <person name="Submissions S."/>
        </authorList>
    </citation>
    <scope>NUCLEOTIDE SEQUENCE [LARGE SCALE GENOMIC DNA]</scope>
    <source>
        <strain evidence="3">CGMCC 1.3704</strain>
    </source>
</reference>